<dbReference type="Pfam" id="PF03018">
    <property type="entry name" value="Dirigent"/>
    <property type="match status" value="1"/>
</dbReference>
<keyword evidence="4" id="KW-0052">Apoplast</keyword>
<evidence type="ECO:0000256" key="4">
    <source>
        <dbReference type="RuleBase" id="RU363099"/>
    </source>
</evidence>
<name>A0AAN8ZG24_9MAGN</name>
<dbReference type="EMBL" id="JBAMMX010000009">
    <property type="protein sequence ID" value="KAK6933255.1"/>
    <property type="molecule type" value="Genomic_DNA"/>
</dbReference>
<comment type="subunit">
    <text evidence="2 4">Homodimer.</text>
</comment>
<dbReference type="Proteomes" id="UP001370490">
    <property type="component" value="Unassembled WGS sequence"/>
</dbReference>
<dbReference type="GO" id="GO:0009699">
    <property type="term" value="P:phenylpropanoid biosynthetic process"/>
    <property type="evidence" value="ECO:0007669"/>
    <property type="project" value="UniProtKB-ARBA"/>
</dbReference>
<reference evidence="5 6" key="1">
    <citation type="submission" date="2023-12" db="EMBL/GenBank/DDBJ databases">
        <title>A high-quality genome assembly for Dillenia turbinata (Dilleniales).</title>
        <authorList>
            <person name="Chanderbali A."/>
        </authorList>
    </citation>
    <scope>NUCLEOTIDE SEQUENCE [LARGE SCALE GENOMIC DNA]</scope>
    <source>
        <strain evidence="5">LSX21</strain>
        <tissue evidence="5">Leaf</tissue>
    </source>
</reference>
<sequence>MAKLLTKQTMSLFIIFMAIINQSSPARTLINQSSNHHHHHQALTFVMPDILASSSKPSTTKFNGPFPPETGMPFSQSDPTFTNTGFSSQTQDMSGIGSTFFPTSQELEFGNVTSIIADLFVGSEFGSPYVGKAQGIYVASSEDENSHMMAMTVFFASGEFKDGLRFFGVHRTDVTELHIAVIGGTGKYSGANGYATIRSVTSGYNFGGEESEGGYNKLLLFHVYLSH</sequence>
<dbReference type="InterPro" id="IPR044859">
    <property type="entry name" value="Allene_oxi_cyc_Dirigent"/>
</dbReference>
<accession>A0AAN8ZG24</accession>
<comment type="caution">
    <text evidence="5">The sequence shown here is derived from an EMBL/GenBank/DDBJ whole genome shotgun (WGS) entry which is preliminary data.</text>
</comment>
<comment type="similarity">
    <text evidence="1 4">Belongs to the plant dirigent protein family.</text>
</comment>
<dbReference type="Gene3D" id="2.40.480.10">
    <property type="entry name" value="Allene oxide cyclase-like"/>
    <property type="match status" value="1"/>
</dbReference>
<dbReference type="AlphaFoldDB" id="A0AAN8ZG24"/>
<feature type="chain" id="PRO_5042661591" description="Dirigent protein" evidence="4">
    <location>
        <begin position="26"/>
        <end position="227"/>
    </location>
</feature>
<comment type="subcellular location">
    <subcellularLocation>
        <location evidence="4">Secreted</location>
        <location evidence="4">Extracellular space</location>
        <location evidence="4">Apoplast</location>
    </subcellularLocation>
</comment>
<evidence type="ECO:0000256" key="2">
    <source>
        <dbReference type="ARBA" id="ARBA00011738"/>
    </source>
</evidence>
<comment type="function">
    <text evidence="4">Dirigent proteins impart stereoselectivity on the phenoxy radical-coupling reaction, yielding optically active lignans from two molecules of coniferyl alcohol in the biosynthesis of lignans, flavonolignans, and alkaloids and thus plays a central role in plant secondary metabolism.</text>
</comment>
<organism evidence="5 6">
    <name type="scientific">Dillenia turbinata</name>
    <dbReference type="NCBI Taxonomy" id="194707"/>
    <lineage>
        <taxon>Eukaryota</taxon>
        <taxon>Viridiplantae</taxon>
        <taxon>Streptophyta</taxon>
        <taxon>Embryophyta</taxon>
        <taxon>Tracheophyta</taxon>
        <taxon>Spermatophyta</taxon>
        <taxon>Magnoliopsida</taxon>
        <taxon>eudicotyledons</taxon>
        <taxon>Gunneridae</taxon>
        <taxon>Pentapetalae</taxon>
        <taxon>Dilleniales</taxon>
        <taxon>Dilleniaceae</taxon>
        <taxon>Dillenia</taxon>
    </lineage>
</organism>
<keyword evidence="3 4" id="KW-0964">Secreted</keyword>
<dbReference type="PANTHER" id="PTHR46215:SF17">
    <property type="entry name" value="DIRIGENT PROTEIN"/>
    <property type="match status" value="1"/>
</dbReference>
<dbReference type="PANTHER" id="PTHR46215">
    <property type="entry name" value="DIRIGENT PROTEIN 24-RELATED"/>
    <property type="match status" value="1"/>
</dbReference>
<evidence type="ECO:0000313" key="6">
    <source>
        <dbReference type="Proteomes" id="UP001370490"/>
    </source>
</evidence>
<protein>
    <recommendedName>
        <fullName evidence="4">Dirigent protein</fullName>
    </recommendedName>
</protein>
<feature type="signal peptide" evidence="4">
    <location>
        <begin position="1"/>
        <end position="25"/>
    </location>
</feature>
<proteinExistence type="inferred from homology"/>
<gene>
    <name evidence="5" type="ORF">RJ641_036149</name>
</gene>
<evidence type="ECO:0000313" key="5">
    <source>
        <dbReference type="EMBL" id="KAK6933255.1"/>
    </source>
</evidence>
<dbReference type="GO" id="GO:0048046">
    <property type="term" value="C:apoplast"/>
    <property type="evidence" value="ECO:0007669"/>
    <property type="project" value="UniProtKB-SubCell"/>
</dbReference>
<evidence type="ECO:0000256" key="1">
    <source>
        <dbReference type="ARBA" id="ARBA00010746"/>
    </source>
</evidence>
<dbReference type="InterPro" id="IPR004265">
    <property type="entry name" value="Dirigent"/>
</dbReference>
<keyword evidence="4" id="KW-0732">Signal</keyword>
<evidence type="ECO:0000256" key="3">
    <source>
        <dbReference type="ARBA" id="ARBA00022525"/>
    </source>
</evidence>
<keyword evidence="6" id="KW-1185">Reference proteome</keyword>